<dbReference type="Gene3D" id="2.60.40.1210">
    <property type="entry name" value="Cellobiose dehydrogenase, cytochrome domain"/>
    <property type="match status" value="1"/>
</dbReference>
<dbReference type="SUPFAM" id="SSF49344">
    <property type="entry name" value="CBD9-like"/>
    <property type="match status" value="1"/>
</dbReference>
<dbReference type="Pfam" id="PF16010">
    <property type="entry name" value="CDH-cyt"/>
    <property type="match status" value="1"/>
</dbReference>
<keyword evidence="1" id="KW-0732">Signal</keyword>
<dbReference type="Proteomes" id="UP001583172">
    <property type="component" value="Unassembled WGS sequence"/>
</dbReference>
<keyword evidence="4" id="KW-1185">Reference proteome</keyword>
<proteinExistence type="predicted"/>
<evidence type="ECO:0000256" key="1">
    <source>
        <dbReference type="SAM" id="SignalP"/>
    </source>
</evidence>
<dbReference type="EMBL" id="JAZGSY010000185">
    <property type="protein sequence ID" value="KAL1838928.1"/>
    <property type="molecule type" value="Genomic_DNA"/>
</dbReference>
<protein>
    <recommendedName>
        <fullName evidence="2">Cellobiose dehydrogenase-like cytochrome domain-containing protein</fullName>
    </recommendedName>
</protein>
<feature type="signal peptide" evidence="1">
    <location>
        <begin position="1"/>
        <end position="27"/>
    </location>
</feature>
<evidence type="ECO:0000313" key="4">
    <source>
        <dbReference type="Proteomes" id="UP001583172"/>
    </source>
</evidence>
<feature type="domain" description="Cellobiose dehydrogenase-like cytochrome" evidence="2">
    <location>
        <begin position="59"/>
        <end position="224"/>
    </location>
</feature>
<dbReference type="PANTHER" id="PTHR47797:SF5">
    <property type="entry name" value="CELLOBIOSE DEHYDROGENASE CYTOCHROME DOMAIN-CONTAINING PROTEIN"/>
    <property type="match status" value="1"/>
</dbReference>
<dbReference type="CDD" id="cd09630">
    <property type="entry name" value="CDH_like_cytochrome"/>
    <property type="match status" value="1"/>
</dbReference>
<sequence>MASHPLFHLLPFLLVLLAGLHPEGTSASPAAPPNHINEAHTDLSKRQYNAARYCDNSRTQGMCYLEYSRPGTTTVPVLRVAVPEGVSSGSTFDTVLQIVAPVTLGWAGFAWGGGMTRNPLTVVWPNGEGVTVSSRWSEGRTLPPVYPSATYRTISASRNGTHWTAEVVCSGCSRWNGGSLNINGVHTFAWAVSRTPVSQPGNPASSFAYHNNVGMFSEPMSMAAVPRAVFDEHVRGAR</sequence>
<comment type="caution">
    <text evidence="3">The sequence shown here is derived from an EMBL/GenBank/DDBJ whole genome shotgun (WGS) entry which is preliminary data.</text>
</comment>
<name>A0ABR3VAS0_HUMIN</name>
<evidence type="ECO:0000259" key="2">
    <source>
        <dbReference type="Pfam" id="PF16010"/>
    </source>
</evidence>
<feature type="chain" id="PRO_5045596086" description="Cellobiose dehydrogenase-like cytochrome domain-containing protein" evidence="1">
    <location>
        <begin position="28"/>
        <end position="238"/>
    </location>
</feature>
<gene>
    <name evidence="3" type="ORF">VTJ49DRAFT_2059</name>
</gene>
<dbReference type="InterPro" id="IPR015920">
    <property type="entry name" value="Cellobiose_DH-like_cyt"/>
</dbReference>
<accession>A0ABR3VAS0</accession>
<dbReference type="PANTHER" id="PTHR47797">
    <property type="entry name" value="DEHYDROGENASE, PUTATIVE (AFU_ORTHOLOGUE AFUA_8G05805)-RELATED"/>
    <property type="match status" value="1"/>
</dbReference>
<organism evidence="3 4">
    <name type="scientific">Humicola insolens</name>
    <name type="common">Soft-rot fungus</name>
    <dbReference type="NCBI Taxonomy" id="85995"/>
    <lineage>
        <taxon>Eukaryota</taxon>
        <taxon>Fungi</taxon>
        <taxon>Dikarya</taxon>
        <taxon>Ascomycota</taxon>
        <taxon>Pezizomycotina</taxon>
        <taxon>Sordariomycetes</taxon>
        <taxon>Sordariomycetidae</taxon>
        <taxon>Sordariales</taxon>
        <taxon>Chaetomiaceae</taxon>
        <taxon>Mycothermus</taxon>
    </lineage>
</organism>
<evidence type="ECO:0000313" key="3">
    <source>
        <dbReference type="EMBL" id="KAL1838928.1"/>
    </source>
</evidence>
<reference evidence="3 4" key="1">
    <citation type="journal article" date="2024" name="Commun. Biol.">
        <title>Comparative genomic analysis of thermophilic fungi reveals convergent evolutionary adaptations and gene losses.</title>
        <authorList>
            <person name="Steindorff A.S."/>
            <person name="Aguilar-Pontes M.V."/>
            <person name="Robinson A.J."/>
            <person name="Andreopoulos B."/>
            <person name="LaButti K."/>
            <person name="Kuo A."/>
            <person name="Mondo S."/>
            <person name="Riley R."/>
            <person name="Otillar R."/>
            <person name="Haridas S."/>
            <person name="Lipzen A."/>
            <person name="Grimwood J."/>
            <person name="Schmutz J."/>
            <person name="Clum A."/>
            <person name="Reid I.D."/>
            <person name="Moisan M.C."/>
            <person name="Butler G."/>
            <person name="Nguyen T.T.M."/>
            <person name="Dewar K."/>
            <person name="Conant G."/>
            <person name="Drula E."/>
            <person name="Henrissat B."/>
            <person name="Hansel C."/>
            <person name="Singer S."/>
            <person name="Hutchinson M.I."/>
            <person name="de Vries R.P."/>
            <person name="Natvig D.O."/>
            <person name="Powell A.J."/>
            <person name="Tsang A."/>
            <person name="Grigoriev I.V."/>
        </authorList>
    </citation>
    <scope>NUCLEOTIDE SEQUENCE [LARGE SCALE GENOMIC DNA]</scope>
    <source>
        <strain evidence="3 4">CBS 620.91</strain>
    </source>
</reference>